<dbReference type="AlphaFoldDB" id="I3VT77"/>
<accession>I3VT77</accession>
<reference evidence="1 2" key="1">
    <citation type="journal article" date="2014" name="Appl. Environ. Microbiol.">
        <title>Profile of Secreted Hydrolases, Associated Proteins, and SlpA in Thermoanaerobacterium saccharolyticum during the Degradation of Hemicellulose.</title>
        <authorList>
            <person name="Currie D.H."/>
            <person name="Guss A.M."/>
            <person name="Herring C.D."/>
            <person name="Giannone R.J."/>
            <person name="Johnson C.M."/>
            <person name="Lankford P.K."/>
            <person name="Brown S.D."/>
            <person name="Hettich R.L."/>
            <person name="Lynd L.R."/>
        </authorList>
    </citation>
    <scope>NUCLEOTIDE SEQUENCE [LARGE SCALE GENOMIC DNA]</scope>
    <source>
        <strain evidence="2">DSM 8691 / JW/SL-YS485</strain>
    </source>
</reference>
<dbReference type="BioCyc" id="TSAC1094508:GLMA-709-MONOMER"/>
<name>I3VT77_THESW</name>
<evidence type="ECO:0000313" key="1">
    <source>
        <dbReference type="EMBL" id="AFK85722.1"/>
    </source>
</evidence>
<dbReference type="STRING" id="1094508.Tsac_0698"/>
<dbReference type="Proteomes" id="UP000006178">
    <property type="component" value="Chromosome"/>
</dbReference>
<dbReference type="EMBL" id="CP003184">
    <property type="protein sequence ID" value="AFK85722.1"/>
    <property type="molecule type" value="Genomic_DNA"/>
</dbReference>
<organism evidence="1 2">
    <name type="scientific">Thermoanaerobacterium saccharolyticum (strain DSM 8691 / JW/SL-YS485)</name>
    <dbReference type="NCBI Taxonomy" id="1094508"/>
    <lineage>
        <taxon>Bacteria</taxon>
        <taxon>Bacillati</taxon>
        <taxon>Bacillota</taxon>
        <taxon>Clostridia</taxon>
        <taxon>Thermoanaerobacterales</taxon>
        <taxon>Thermoanaerobacteraceae</taxon>
        <taxon>Thermoanaerobacterium</taxon>
    </lineage>
</organism>
<evidence type="ECO:0000313" key="2">
    <source>
        <dbReference type="Proteomes" id="UP000006178"/>
    </source>
</evidence>
<dbReference type="KEGG" id="tsh:Tsac_0698"/>
<proteinExistence type="predicted"/>
<protein>
    <submittedName>
        <fullName evidence="1">Uncharacterized protein</fullName>
    </submittedName>
</protein>
<keyword evidence="2" id="KW-1185">Reference proteome</keyword>
<sequence length="33" mass="4014">MHSFFYMMFNFIKNTLGGIDIDVNTVYNIYIQY</sequence>
<gene>
    <name evidence="1" type="ordered locus">Tsac_0698</name>
</gene>